<dbReference type="EMBL" id="FNBX01000003">
    <property type="protein sequence ID" value="SDF26222.1"/>
    <property type="molecule type" value="Genomic_DNA"/>
</dbReference>
<keyword evidence="2" id="KW-0732">Signal</keyword>
<feature type="chain" id="PRO_5011568811" description="Lipoprotein" evidence="2">
    <location>
        <begin position="20"/>
        <end position="240"/>
    </location>
</feature>
<evidence type="ECO:0008006" key="5">
    <source>
        <dbReference type="Google" id="ProtNLM"/>
    </source>
</evidence>
<evidence type="ECO:0000313" key="4">
    <source>
        <dbReference type="Proteomes" id="UP000199355"/>
    </source>
</evidence>
<feature type="signal peptide" evidence="2">
    <location>
        <begin position="1"/>
        <end position="19"/>
    </location>
</feature>
<gene>
    <name evidence="3" type="ORF">SAMN05192586_10373</name>
</gene>
<organism evidence="3 4">
    <name type="scientific">Desulfovibrio legallii</name>
    <dbReference type="NCBI Taxonomy" id="571438"/>
    <lineage>
        <taxon>Bacteria</taxon>
        <taxon>Pseudomonadati</taxon>
        <taxon>Thermodesulfobacteriota</taxon>
        <taxon>Desulfovibrionia</taxon>
        <taxon>Desulfovibrionales</taxon>
        <taxon>Desulfovibrionaceae</taxon>
        <taxon>Desulfovibrio</taxon>
    </lineage>
</organism>
<evidence type="ECO:0000256" key="2">
    <source>
        <dbReference type="SAM" id="SignalP"/>
    </source>
</evidence>
<feature type="region of interest" description="Disordered" evidence="1">
    <location>
        <begin position="214"/>
        <end position="240"/>
    </location>
</feature>
<reference evidence="4" key="1">
    <citation type="submission" date="2016-10" db="EMBL/GenBank/DDBJ databases">
        <authorList>
            <person name="Varghese N."/>
            <person name="Submissions S."/>
        </authorList>
    </citation>
    <scope>NUCLEOTIDE SEQUENCE [LARGE SCALE GENOMIC DNA]</scope>
    <source>
        <strain evidence="4">KHC7</strain>
    </source>
</reference>
<protein>
    <recommendedName>
        <fullName evidence="5">Lipoprotein</fullName>
    </recommendedName>
</protein>
<dbReference type="RefSeq" id="WP_092152833.1">
    <property type="nucleotide sequence ID" value="NZ_FNBX01000003.1"/>
</dbReference>
<dbReference type="AlphaFoldDB" id="A0A1G7JMN5"/>
<dbReference type="PROSITE" id="PS51257">
    <property type="entry name" value="PROKAR_LIPOPROTEIN"/>
    <property type="match status" value="1"/>
</dbReference>
<proteinExistence type="predicted"/>
<keyword evidence="4" id="KW-1185">Reference proteome</keyword>
<dbReference type="OrthoDB" id="5453046at2"/>
<sequence length="240" mass="26361">MLAKTILRLSALLCLGALVGCGSTRPVTVVQKDQFVRMAHEMPKELQARNLLDKDGSYVAPFSFAGFSDYGETLFRRLSPSFMKADTAHDVYLGATFAATLQPDSRVKRWSNGFAINHATQKVTVNMVAIADWNNDGEDEWIVSCLVEPKWGGRTRTYYVLVPPPRSDKETLKGTLAAIYECFGLACSLYVRDSRVIERDAADPLAPPTIVQDVVPGLQPVTEPPKTGGPDKGGLEERNL</sequence>
<dbReference type="Proteomes" id="UP000199355">
    <property type="component" value="Unassembled WGS sequence"/>
</dbReference>
<accession>A0A1G7JMN5</accession>
<name>A0A1G7JMN5_9BACT</name>
<evidence type="ECO:0000256" key="1">
    <source>
        <dbReference type="SAM" id="MobiDB-lite"/>
    </source>
</evidence>
<evidence type="ECO:0000313" key="3">
    <source>
        <dbReference type="EMBL" id="SDF26222.1"/>
    </source>
</evidence>